<dbReference type="Proteomes" id="UP001501337">
    <property type="component" value="Unassembled WGS sequence"/>
</dbReference>
<evidence type="ECO:0000256" key="3">
    <source>
        <dbReference type="ARBA" id="ARBA00023163"/>
    </source>
</evidence>
<evidence type="ECO:0000313" key="6">
    <source>
        <dbReference type="Proteomes" id="UP001501337"/>
    </source>
</evidence>
<accession>A0ABP7NYS2</accession>
<name>A0ABP7NYS2_9GAMM</name>
<evidence type="ECO:0000256" key="2">
    <source>
        <dbReference type="ARBA" id="ARBA00023125"/>
    </source>
</evidence>
<keyword evidence="1" id="KW-0805">Transcription regulation</keyword>
<dbReference type="InterPro" id="IPR050204">
    <property type="entry name" value="AraC_XylS_family_regulators"/>
</dbReference>
<organism evidence="5 6">
    <name type="scientific">Allohahella marinimesophila</name>
    <dbReference type="NCBI Taxonomy" id="1054972"/>
    <lineage>
        <taxon>Bacteria</taxon>
        <taxon>Pseudomonadati</taxon>
        <taxon>Pseudomonadota</taxon>
        <taxon>Gammaproteobacteria</taxon>
        <taxon>Oceanospirillales</taxon>
        <taxon>Hahellaceae</taxon>
        <taxon>Allohahella</taxon>
    </lineage>
</organism>
<dbReference type="PROSITE" id="PS01124">
    <property type="entry name" value="HTH_ARAC_FAMILY_2"/>
    <property type="match status" value="1"/>
</dbReference>
<dbReference type="PANTHER" id="PTHR46796">
    <property type="entry name" value="HTH-TYPE TRANSCRIPTIONAL ACTIVATOR RHAS-RELATED"/>
    <property type="match status" value="1"/>
</dbReference>
<dbReference type="InterPro" id="IPR009057">
    <property type="entry name" value="Homeodomain-like_sf"/>
</dbReference>
<evidence type="ECO:0000313" key="5">
    <source>
        <dbReference type="EMBL" id="GAA3956841.1"/>
    </source>
</evidence>
<evidence type="ECO:0000259" key="4">
    <source>
        <dbReference type="PROSITE" id="PS01124"/>
    </source>
</evidence>
<dbReference type="SMART" id="SM00342">
    <property type="entry name" value="HTH_ARAC"/>
    <property type="match status" value="1"/>
</dbReference>
<reference evidence="6" key="1">
    <citation type="journal article" date="2019" name="Int. J. Syst. Evol. Microbiol.">
        <title>The Global Catalogue of Microorganisms (GCM) 10K type strain sequencing project: providing services to taxonomists for standard genome sequencing and annotation.</title>
        <authorList>
            <consortium name="The Broad Institute Genomics Platform"/>
            <consortium name="The Broad Institute Genome Sequencing Center for Infectious Disease"/>
            <person name="Wu L."/>
            <person name="Ma J."/>
        </authorList>
    </citation>
    <scope>NUCLEOTIDE SEQUENCE [LARGE SCALE GENOMIC DNA]</scope>
    <source>
        <strain evidence="6">JCM 17555</strain>
    </source>
</reference>
<dbReference type="Gene3D" id="1.10.10.60">
    <property type="entry name" value="Homeodomain-like"/>
    <property type="match status" value="2"/>
</dbReference>
<dbReference type="InterPro" id="IPR018062">
    <property type="entry name" value="HTH_AraC-typ_CS"/>
</dbReference>
<dbReference type="PRINTS" id="PR00032">
    <property type="entry name" value="HTHARAC"/>
</dbReference>
<keyword evidence="3" id="KW-0804">Transcription</keyword>
<gene>
    <name evidence="5" type="ORF">GCM10022278_14240</name>
</gene>
<dbReference type="InterPro" id="IPR020449">
    <property type="entry name" value="Tscrpt_reg_AraC-type_HTH"/>
</dbReference>
<dbReference type="SUPFAM" id="SSF46689">
    <property type="entry name" value="Homeodomain-like"/>
    <property type="match status" value="2"/>
</dbReference>
<sequence>MTELSSSDSSAQTPTQARDIIDALKAAGAAPRRSLELQCGRALVHWQNHQGEAQYERPRHHAMSIYTRGGERTSRQVKGQAVSHGFPGAICLFPAGSQSQWRIQEDFEFVHLYFTDLDLQRCRAKVWDREPNSVQLNERYQFEDQLIAQSGRLLDISGWDTAEDSMAADHLTHWLMVQMVSRHSAVNMPAPDVSGKLSRQQVRLLQAHIDAALPENLTLERMADWVNMSPFHFARLFRASIGCAPYQYVLEQRLIRARDLLRQSGQKITVIALLCGFGDHSHFSRAFRKRFGVTPSQYRDG</sequence>
<dbReference type="PANTHER" id="PTHR46796:SF6">
    <property type="entry name" value="ARAC SUBFAMILY"/>
    <property type="match status" value="1"/>
</dbReference>
<evidence type="ECO:0000256" key="1">
    <source>
        <dbReference type="ARBA" id="ARBA00023015"/>
    </source>
</evidence>
<dbReference type="PROSITE" id="PS00041">
    <property type="entry name" value="HTH_ARAC_FAMILY_1"/>
    <property type="match status" value="1"/>
</dbReference>
<keyword evidence="2" id="KW-0238">DNA-binding</keyword>
<comment type="caution">
    <text evidence="5">The sequence shown here is derived from an EMBL/GenBank/DDBJ whole genome shotgun (WGS) entry which is preliminary data.</text>
</comment>
<dbReference type="Pfam" id="PF12833">
    <property type="entry name" value="HTH_18"/>
    <property type="match status" value="1"/>
</dbReference>
<proteinExistence type="predicted"/>
<feature type="domain" description="HTH araC/xylS-type" evidence="4">
    <location>
        <begin position="203"/>
        <end position="301"/>
    </location>
</feature>
<protein>
    <submittedName>
        <fullName evidence="5">AraC family transcriptional regulator</fullName>
    </submittedName>
</protein>
<dbReference type="InterPro" id="IPR018060">
    <property type="entry name" value="HTH_AraC"/>
</dbReference>
<dbReference type="EMBL" id="BAABBO010000007">
    <property type="protein sequence ID" value="GAA3956841.1"/>
    <property type="molecule type" value="Genomic_DNA"/>
</dbReference>
<dbReference type="RefSeq" id="WP_344804743.1">
    <property type="nucleotide sequence ID" value="NZ_BAABBO010000007.1"/>
</dbReference>
<keyword evidence="6" id="KW-1185">Reference proteome</keyword>